<gene>
    <name evidence="2" type="ordered locus">Desti_4510</name>
</gene>
<organism evidence="2 3">
    <name type="scientific">Desulfomonile tiedjei (strain ATCC 49306 / DSM 6799 / DCB-1)</name>
    <dbReference type="NCBI Taxonomy" id="706587"/>
    <lineage>
        <taxon>Bacteria</taxon>
        <taxon>Pseudomonadati</taxon>
        <taxon>Thermodesulfobacteriota</taxon>
        <taxon>Desulfomonilia</taxon>
        <taxon>Desulfomonilales</taxon>
        <taxon>Desulfomonilaceae</taxon>
        <taxon>Desulfomonile</taxon>
    </lineage>
</organism>
<protein>
    <submittedName>
        <fullName evidence="2">Uncharacterized protein</fullName>
    </submittedName>
</protein>
<dbReference type="Proteomes" id="UP000006055">
    <property type="component" value="Chromosome"/>
</dbReference>
<name>I4CC50_DESTA</name>
<dbReference type="KEGG" id="dti:Desti_4510"/>
<dbReference type="HOGENOM" id="CLU_2092899_0_0_7"/>
<dbReference type="AlphaFoldDB" id="I4CC50"/>
<evidence type="ECO:0000256" key="1">
    <source>
        <dbReference type="SAM" id="Phobius"/>
    </source>
</evidence>
<dbReference type="STRING" id="706587.Desti_4510"/>
<accession>I4CC50</accession>
<keyword evidence="1" id="KW-0812">Transmembrane</keyword>
<dbReference type="EMBL" id="CP003360">
    <property type="protein sequence ID" value="AFM27141.1"/>
    <property type="molecule type" value="Genomic_DNA"/>
</dbReference>
<dbReference type="RefSeq" id="WP_014812255.1">
    <property type="nucleotide sequence ID" value="NC_018025.1"/>
</dbReference>
<reference evidence="3" key="1">
    <citation type="submission" date="2012-06" db="EMBL/GenBank/DDBJ databases">
        <title>Complete sequence of chromosome of Desulfomonile tiedjei DSM 6799.</title>
        <authorList>
            <person name="Lucas S."/>
            <person name="Copeland A."/>
            <person name="Lapidus A."/>
            <person name="Glavina del Rio T."/>
            <person name="Dalin E."/>
            <person name="Tice H."/>
            <person name="Bruce D."/>
            <person name="Goodwin L."/>
            <person name="Pitluck S."/>
            <person name="Peters L."/>
            <person name="Ovchinnikova G."/>
            <person name="Zeytun A."/>
            <person name="Lu M."/>
            <person name="Kyrpides N."/>
            <person name="Mavromatis K."/>
            <person name="Ivanova N."/>
            <person name="Brettin T."/>
            <person name="Detter J.C."/>
            <person name="Han C."/>
            <person name="Larimer F."/>
            <person name="Land M."/>
            <person name="Hauser L."/>
            <person name="Markowitz V."/>
            <person name="Cheng J.-F."/>
            <person name="Hugenholtz P."/>
            <person name="Woyke T."/>
            <person name="Wu D."/>
            <person name="Spring S."/>
            <person name="Schroeder M."/>
            <person name="Brambilla E."/>
            <person name="Klenk H.-P."/>
            <person name="Eisen J.A."/>
        </authorList>
    </citation>
    <scope>NUCLEOTIDE SEQUENCE [LARGE SCALE GENOMIC DNA]</scope>
    <source>
        <strain evidence="3">ATCC 49306 / DSM 6799 / DCB-1</strain>
    </source>
</reference>
<proteinExistence type="predicted"/>
<keyword evidence="3" id="KW-1185">Reference proteome</keyword>
<evidence type="ECO:0000313" key="2">
    <source>
        <dbReference type="EMBL" id="AFM27141.1"/>
    </source>
</evidence>
<keyword evidence="1" id="KW-1133">Transmembrane helix</keyword>
<evidence type="ECO:0000313" key="3">
    <source>
        <dbReference type="Proteomes" id="UP000006055"/>
    </source>
</evidence>
<sequence>MDIEQITILFLVMVFVAAEIYRALRSTRGTIVALDNTGLGELAPMFAVRVRLEEGREIDANLNFCTACIGRLKIGDDVRVCASRNGYVADLPWFRRKRCSTNSAENNRLCRSRTIS</sequence>
<keyword evidence="1" id="KW-0472">Membrane</keyword>
<feature type="transmembrane region" description="Helical" evidence="1">
    <location>
        <begin position="6"/>
        <end position="24"/>
    </location>
</feature>